<evidence type="ECO:0000259" key="7">
    <source>
        <dbReference type="PROSITE" id="PS50157"/>
    </source>
</evidence>
<dbReference type="PROSITE" id="PS00028">
    <property type="entry name" value="ZINC_FINGER_C2H2_1"/>
    <property type="match status" value="2"/>
</dbReference>
<keyword evidence="2" id="KW-0677">Repeat</keyword>
<dbReference type="PANTHER" id="PTHR24409">
    <property type="entry name" value="ZINC FINGER PROTEIN 142"/>
    <property type="match status" value="1"/>
</dbReference>
<feature type="domain" description="C2H2-type" evidence="7">
    <location>
        <begin position="80"/>
        <end position="107"/>
    </location>
</feature>
<keyword evidence="1" id="KW-0479">Metal-binding</keyword>
<dbReference type="InterPro" id="IPR013087">
    <property type="entry name" value="Znf_C2H2_type"/>
</dbReference>
<dbReference type="GO" id="GO:0005634">
    <property type="term" value="C:nucleus"/>
    <property type="evidence" value="ECO:0007669"/>
    <property type="project" value="TreeGrafter"/>
</dbReference>
<dbReference type="SMART" id="SM00355">
    <property type="entry name" value="ZnF_C2H2"/>
    <property type="match status" value="3"/>
</dbReference>
<proteinExistence type="predicted"/>
<dbReference type="PROSITE" id="PS50157">
    <property type="entry name" value="ZINC_FINGER_C2H2_2"/>
    <property type="match status" value="1"/>
</dbReference>
<feature type="non-terminal residue" evidence="8">
    <location>
        <position position="1"/>
    </location>
</feature>
<evidence type="ECO:0000313" key="8">
    <source>
        <dbReference type="EMBL" id="CEK56388.1"/>
    </source>
</evidence>
<sequence length="198" mass="22594">GSNSYSGSKCKIDSSGSDMRTESDVIMKKPGEAAKTKAQKSSRTQEDVTQLSDLEISLEKQLMLMLEQLKKTTHLKSTQFSCKLCQSKFRGARRTIKHLRAHGLTQDNALENIAIGERESAQEACDTCGYRTKDQSYHYMHIHKYFKHGVPLPLGWSTDKCEVCGKECFTKFQLKEHMMSHDDNHCFVCWHCGQSFKM</sequence>
<dbReference type="EMBL" id="HACG01009523">
    <property type="protein sequence ID" value="CEK56388.1"/>
    <property type="molecule type" value="Transcribed_RNA"/>
</dbReference>
<reference evidence="8" key="1">
    <citation type="submission" date="2014-12" db="EMBL/GenBank/DDBJ databases">
        <title>Insight into the proteome of Arion vulgaris.</title>
        <authorList>
            <person name="Aradska J."/>
            <person name="Bulat T."/>
            <person name="Smidak R."/>
            <person name="Sarate P."/>
            <person name="Gangsoo J."/>
            <person name="Sialana F."/>
            <person name="Bilban M."/>
            <person name="Lubec G."/>
        </authorList>
    </citation>
    <scope>NUCLEOTIDE SEQUENCE</scope>
    <source>
        <tissue evidence="8">Skin</tissue>
    </source>
</reference>
<gene>
    <name evidence="8" type="primary">ORF27517</name>
</gene>
<dbReference type="PANTHER" id="PTHR24409:SF295">
    <property type="entry name" value="AZ2-RELATED"/>
    <property type="match status" value="1"/>
</dbReference>
<evidence type="ECO:0000256" key="6">
    <source>
        <dbReference type="SAM" id="MobiDB-lite"/>
    </source>
</evidence>
<protein>
    <recommendedName>
        <fullName evidence="7">C2H2-type domain-containing protein</fullName>
    </recommendedName>
</protein>
<keyword evidence="3 5" id="KW-0863">Zinc-finger</keyword>
<feature type="region of interest" description="Disordered" evidence="6">
    <location>
        <begin position="1"/>
        <end position="46"/>
    </location>
</feature>
<name>A0A0B6YJJ6_9EUPU</name>
<evidence type="ECO:0000256" key="1">
    <source>
        <dbReference type="ARBA" id="ARBA00022723"/>
    </source>
</evidence>
<feature type="compositionally biased region" description="Basic and acidic residues" evidence="6">
    <location>
        <begin position="19"/>
        <end position="35"/>
    </location>
</feature>
<organism evidence="8">
    <name type="scientific">Arion vulgaris</name>
    <dbReference type="NCBI Taxonomy" id="1028688"/>
    <lineage>
        <taxon>Eukaryota</taxon>
        <taxon>Metazoa</taxon>
        <taxon>Spiralia</taxon>
        <taxon>Lophotrochozoa</taxon>
        <taxon>Mollusca</taxon>
        <taxon>Gastropoda</taxon>
        <taxon>Heterobranchia</taxon>
        <taxon>Euthyneura</taxon>
        <taxon>Panpulmonata</taxon>
        <taxon>Eupulmonata</taxon>
        <taxon>Stylommatophora</taxon>
        <taxon>Helicina</taxon>
        <taxon>Arionoidea</taxon>
        <taxon>Arionidae</taxon>
        <taxon>Arion</taxon>
    </lineage>
</organism>
<accession>A0A0B6YJJ6</accession>
<dbReference type="SUPFAM" id="SSF57667">
    <property type="entry name" value="beta-beta-alpha zinc fingers"/>
    <property type="match status" value="1"/>
</dbReference>
<dbReference type="InterPro" id="IPR036236">
    <property type="entry name" value="Znf_C2H2_sf"/>
</dbReference>
<evidence type="ECO:0000256" key="3">
    <source>
        <dbReference type="ARBA" id="ARBA00022771"/>
    </source>
</evidence>
<evidence type="ECO:0000256" key="5">
    <source>
        <dbReference type="PROSITE-ProRule" id="PRU00042"/>
    </source>
</evidence>
<evidence type="ECO:0000256" key="4">
    <source>
        <dbReference type="ARBA" id="ARBA00022833"/>
    </source>
</evidence>
<feature type="non-terminal residue" evidence="8">
    <location>
        <position position="198"/>
    </location>
</feature>
<dbReference type="AlphaFoldDB" id="A0A0B6YJJ6"/>
<keyword evidence="4" id="KW-0862">Zinc</keyword>
<dbReference type="GO" id="GO:0008270">
    <property type="term" value="F:zinc ion binding"/>
    <property type="evidence" value="ECO:0007669"/>
    <property type="project" value="UniProtKB-KW"/>
</dbReference>
<dbReference type="Gene3D" id="3.30.160.60">
    <property type="entry name" value="Classic Zinc Finger"/>
    <property type="match status" value="1"/>
</dbReference>
<dbReference type="GO" id="GO:0000981">
    <property type="term" value="F:DNA-binding transcription factor activity, RNA polymerase II-specific"/>
    <property type="evidence" value="ECO:0007669"/>
    <property type="project" value="TreeGrafter"/>
</dbReference>
<evidence type="ECO:0000256" key="2">
    <source>
        <dbReference type="ARBA" id="ARBA00022737"/>
    </source>
</evidence>
<dbReference type="GO" id="GO:0000977">
    <property type="term" value="F:RNA polymerase II transcription regulatory region sequence-specific DNA binding"/>
    <property type="evidence" value="ECO:0007669"/>
    <property type="project" value="TreeGrafter"/>
</dbReference>